<evidence type="ECO:0000256" key="1">
    <source>
        <dbReference type="SAM" id="Coils"/>
    </source>
</evidence>
<protein>
    <submittedName>
        <fullName evidence="2">Uncharacterized protein</fullName>
    </submittedName>
</protein>
<dbReference type="InParanoid" id="A0A1X7VGM1"/>
<proteinExistence type="predicted"/>
<feature type="coiled-coil region" evidence="1">
    <location>
        <begin position="50"/>
        <end position="133"/>
    </location>
</feature>
<sequence>MMENRNENLNENWELYTKKYFNKSLLVLVVAVGVGKDDLYDLKKGFNDTIVELNATKDELNATIDGLDATKAELDAAKDQLQILMEKLNATKEELNLTEEELNVTKEGLYVKKEQFELLNRKCKKDLMEKENEIASNQKVYEAALKGKDERIDGYIDQISKVIGLMTNDHRTMKECSDLQVQLAKLQGKIEEQEKTAMSNFLAHDETVKRKEKKIDDLVEKVSSLRTNLTACEKDHSNLYEKYADCIDKLADCNGKLKKCWF</sequence>
<name>A0A1X7VGM1_AMPQE</name>
<feature type="coiled-coil region" evidence="1">
    <location>
        <begin position="176"/>
        <end position="235"/>
    </location>
</feature>
<dbReference type="EnsemblMetazoa" id="Aqu2.1.39216_001">
    <property type="protein sequence ID" value="Aqu2.1.39216_001"/>
    <property type="gene ID" value="Aqu2.1.39216"/>
</dbReference>
<keyword evidence="1" id="KW-0175">Coiled coil</keyword>
<reference evidence="2" key="1">
    <citation type="submission" date="2017-05" db="UniProtKB">
        <authorList>
            <consortium name="EnsemblMetazoa"/>
        </authorList>
    </citation>
    <scope>IDENTIFICATION</scope>
</reference>
<accession>A0A1X7VGM1</accession>
<organism evidence="2">
    <name type="scientific">Amphimedon queenslandica</name>
    <name type="common">Sponge</name>
    <dbReference type="NCBI Taxonomy" id="400682"/>
    <lineage>
        <taxon>Eukaryota</taxon>
        <taxon>Metazoa</taxon>
        <taxon>Porifera</taxon>
        <taxon>Demospongiae</taxon>
        <taxon>Heteroscleromorpha</taxon>
        <taxon>Haplosclerida</taxon>
        <taxon>Niphatidae</taxon>
        <taxon>Amphimedon</taxon>
    </lineage>
</organism>
<evidence type="ECO:0000313" key="2">
    <source>
        <dbReference type="EnsemblMetazoa" id="Aqu2.1.39216_001"/>
    </source>
</evidence>
<dbReference type="SUPFAM" id="SSF57997">
    <property type="entry name" value="Tropomyosin"/>
    <property type="match status" value="1"/>
</dbReference>
<dbReference type="AlphaFoldDB" id="A0A1X7VGM1"/>